<reference evidence="2" key="2">
    <citation type="journal article" date="2021" name="Genome Biol. Evol.">
        <title>Developing a high-quality reference genome for a parasitic bivalve with doubly uniparental inheritance (Bivalvia: Unionida).</title>
        <authorList>
            <person name="Smith C.H."/>
        </authorList>
    </citation>
    <scope>NUCLEOTIDE SEQUENCE</scope>
    <source>
        <strain evidence="2">CHS0354</strain>
        <tissue evidence="2">Mantle</tissue>
    </source>
</reference>
<proteinExistence type="predicted"/>
<organism evidence="2 3">
    <name type="scientific">Potamilus streckersoni</name>
    <dbReference type="NCBI Taxonomy" id="2493646"/>
    <lineage>
        <taxon>Eukaryota</taxon>
        <taxon>Metazoa</taxon>
        <taxon>Spiralia</taxon>
        <taxon>Lophotrochozoa</taxon>
        <taxon>Mollusca</taxon>
        <taxon>Bivalvia</taxon>
        <taxon>Autobranchia</taxon>
        <taxon>Heteroconchia</taxon>
        <taxon>Palaeoheterodonta</taxon>
        <taxon>Unionida</taxon>
        <taxon>Unionoidea</taxon>
        <taxon>Unionidae</taxon>
        <taxon>Ambleminae</taxon>
        <taxon>Lampsilini</taxon>
        <taxon>Potamilus</taxon>
    </lineage>
</organism>
<reference evidence="2" key="1">
    <citation type="journal article" date="2021" name="Genome Biol. Evol.">
        <title>A High-Quality Reference Genome for a Parasitic Bivalve with Doubly Uniparental Inheritance (Bivalvia: Unionida).</title>
        <authorList>
            <person name="Smith C.H."/>
        </authorList>
    </citation>
    <scope>NUCLEOTIDE SEQUENCE</scope>
    <source>
        <strain evidence="2">CHS0354</strain>
    </source>
</reference>
<accession>A0AAE0TJT2</accession>
<feature type="region of interest" description="Disordered" evidence="1">
    <location>
        <begin position="124"/>
        <end position="162"/>
    </location>
</feature>
<protein>
    <submittedName>
        <fullName evidence="2">Uncharacterized protein</fullName>
    </submittedName>
</protein>
<keyword evidence="3" id="KW-1185">Reference proteome</keyword>
<dbReference type="AlphaFoldDB" id="A0AAE0TJT2"/>
<evidence type="ECO:0000313" key="2">
    <source>
        <dbReference type="EMBL" id="KAK3611283.1"/>
    </source>
</evidence>
<dbReference type="EMBL" id="JAEAOA010000360">
    <property type="protein sequence ID" value="KAK3611283.1"/>
    <property type="molecule type" value="Genomic_DNA"/>
</dbReference>
<gene>
    <name evidence="2" type="ORF">CHS0354_004932</name>
</gene>
<evidence type="ECO:0000313" key="3">
    <source>
        <dbReference type="Proteomes" id="UP001195483"/>
    </source>
</evidence>
<feature type="compositionally biased region" description="Polar residues" evidence="1">
    <location>
        <begin position="132"/>
        <end position="145"/>
    </location>
</feature>
<dbReference type="Proteomes" id="UP001195483">
    <property type="component" value="Unassembled WGS sequence"/>
</dbReference>
<sequence>MSTRKRRSFPARDTTLPFIGSISIQRALDRKLDTLELKREHHQKMLTQEMFLVRNEFLKQRVSMQKAAHLNDDMRGHALRKHTEETQRMLPTTNFEKGKFNFERKYEDKMLKKFYQLDLNKDKEPSMKPMSRCSSKTTLNSARSKVSTKIKRTGSEESKRHVAHYKRRKFNVMKTKDFNMDKFSLQRKMSFHRHCNKLKINKANYYLNSVNYKLYYSMLVKQKHVTCKYGLSGLSMVRDMSTQRGLSMVRDMSTQTKGIIYGMGHVNTDRVDYPWYGICQHRQRGLSMVRDMSTQTEGIIHGTGHVNTD</sequence>
<name>A0AAE0TJT2_9BIVA</name>
<evidence type="ECO:0000256" key="1">
    <source>
        <dbReference type="SAM" id="MobiDB-lite"/>
    </source>
</evidence>
<comment type="caution">
    <text evidence="2">The sequence shown here is derived from an EMBL/GenBank/DDBJ whole genome shotgun (WGS) entry which is preliminary data.</text>
</comment>
<reference evidence="2" key="3">
    <citation type="submission" date="2023-05" db="EMBL/GenBank/DDBJ databases">
        <authorList>
            <person name="Smith C.H."/>
        </authorList>
    </citation>
    <scope>NUCLEOTIDE SEQUENCE</scope>
    <source>
        <strain evidence="2">CHS0354</strain>
        <tissue evidence="2">Mantle</tissue>
    </source>
</reference>